<feature type="compositionally biased region" description="Polar residues" evidence="1">
    <location>
        <begin position="171"/>
        <end position="183"/>
    </location>
</feature>
<accession>A0A8H7AKF5</accession>
<feature type="compositionally biased region" description="Acidic residues" evidence="1">
    <location>
        <begin position="527"/>
        <end position="536"/>
    </location>
</feature>
<feature type="compositionally biased region" description="Polar residues" evidence="1">
    <location>
        <begin position="279"/>
        <end position="292"/>
    </location>
</feature>
<evidence type="ECO:0000256" key="1">
    <source>
        <dbReference type="SAM" id="MobiDB-lite"/>
    </source>
</evidence>
<feature type="region of interest" description="Disordered" evidence="1">
    <location>
        <begin position="220"/>
        <end position="454"/>
    </location>
</feature>
<feature type="compositionally biased region" description="Polar residues" evidence="1">
    <location>
        <begin position="339"/>
        <end position="359"/>
    </location>
</feature>
<feature type="region of interest" description="Disordered" evidence="1">
    <location>
        <begin position="508"/>
        <end position="581"/>
    </location>
</feature>
<evidence type="ECO:0000313" key="2">
    <source>
        <dbReference type="EMBL" id="KAF7509044.1"/>
    </source>
</evidence>
<feature type="compositionally biased region" description="Polar residues" evidence="1">
    <location>
        <begin position="230"/>
        <end position="243"/>
    </location>
</feature>
<dbReference type="EMBL" id="JAACFV010000046">
    <property type="protein sequence ID" value="KAF7509044.1"/>
    <property type="molecule type" value="Genomic_DNA"/>
</dbReference>
<dbReference type="PANTHER" id="PTHR38701">
    <property type="entry name" value="CHROMOSOME 8, WHOLE GENOME SHOTGUN SEQUENCE"/>
    <property type="match status" value="1"/>
</dbReference>
<organism evidence="2 3">
    <name type="scientific">Endocarpon pusillum</name>
    <dbReference type="NCBI Taxonomy" id="364733"/>
    <lineage>
        <taxon>Eukaryota</taxon>
        <taxon>Fungi</taxon>
        <taxon>Dikarya</taxon>
        <taxon>Ascomycota</taxon>
        <taxon>Pezizomycotina</taxon>
        <taxon>Eurotiomycetes</taxon>
        <taxon>Chaetothyriomycetidae</taxon>
        <taxon>Verrucariales</taxon>
        <taxon>Verrucariaceae</taxon>
        <taxon>Endocarpon</taxon>
    </lineage>
</organism>
<dbReference type="PANTHER" id="PTHR38701:SF1">
    <property type="entry name" value="UP-REGULATED DURING SEPTATION PROTEIN 1 DOMAIN-CONTAINING PROTEIN"/>
    <property type="match status" value="1"/>
</dbReference>
<reference evidence="2" key="1">
    <citation type="submission" date="2020-02" db="EMBL/GenBank/DDBJ databases">
        <authorList>
            <person name="Palmer J.M."/>
        </authorList>
    </citation>
    <scope>NUCLEOTIDE SEQUENCE</scope>
    <source>
        <strain evidence="2">EPUS1.4</strain>
        <tissue evidence="2">Thallus</tissue>
    </source>
</reference>
<feature type="region of interest" description="Disordered" evidence="1">
    <location>
        <begin position="171"/>
        <end position="191"/>
    </location>
</feature>
<dbReference type="OrthoDB" id="2555519at2759"/>
<feature type="region of interest" description="Disordered" evidence="1">
    <location>
        <begin position="646"/>
        <end position="666"/>
    </location>
</feature>
<proteinExistence type="predicted"/>
<feature type="compositionally biased region" description="Polar residues" evidence="1">
    <location>
        <begin position="85"/>
        <end position="97"/>
    </location>
</feature>
<feature type="compositionally biased region" description="Polar residues" evidence="1">
    <location>
        <begin position="35"/>
        <end position="47"/>
    </location>
</feature>
<feature type="region of interest" description="Disordered" evidence="1">
    <location>
        <begin position="1"/>
        <end position="136"/>
    </location>
</feature>
<feature type="compositionally biased region" description="Polar residues" evidence="1">
    <location>
        <begin position="394"/>
        <end position="406"/>
    </location>
</feature>
<comment type="caution">
    <text evidence="2">The sequence shown here is derived from an EMBL/GenBank/DDBJ whole genome shotgun (WGS) entry which is preliminary data.</text>
</comment>
<protein>
    <submittedName>
        <fullName evidence="2">Uncharacterized protein</fullName>
    </submittedName>
</protein>
<dbReference type="AlphaFoldDB" id="A0A8H7AKF5"/>
<feature type="compositionally biased region" description="Gly residues" evidence="1">
    <location>
        <begin position="654"/>
        <end position="666"/>
    </location>
</feature>
<name>A0A8H7AKF5_9EURO</name>
<gene>
    <name evidence="2" type="ORF">GJ744_008439</name>
</gene>
<feature type="compositionally biased region" description="Polar residues" evidence="1">
    <location>
        <begin position="508"/>
        <end position="519"/>
    </location>
</feature>
<evidence type="ECO:0000313" key="3">
    <source>
        <dbReference type="Proteomes" id="UP000606974"/>
    </source>
</evidence>
<feature type="compositionally biased region" description="Acidic residues" evidence="1">
    <location>
        <begin position="554"/>
        <end position="566"/>
    </location>
</feature>
<dbReference type="Proteomes" id="UP000606974">
    <property type="component" value="Unassembled WGS sequence"/>
</dbReference>
<keyword evidence="3" id="KW-1185">Reference proteome</keyword>
<feature type="compositionally biased region" description="Low complexity" evidence="1">
    <location>
        <begin position="107"/>
        <end position="127"/>
    </location>
</feature>
<sequence length="718" mass="76481">MRDRSAQPAPTRDTVYSTMSLDKQKSGTPAKPFTPTLSTALRNTKSPLTPKLAGSKNASPTSCPRRALRSESTAPPTSRKEDFRSPTTPTLNGNVTPRSGARMSRIGGESPSTPGGSTTGTPSRTRPLSAIELSKPRRYLGATTGLGIDAVGVKQNTSAAAPNLATGRLVSSESGRRVSTGSARNGAGMSASPRFVHANDIFPSSASKVGQMVKTEENTTFSYASDAARRTNSPEPLQPTAQSLEKKDQGKFCYADGRPSDPLSTSRNPPIAAKAGPAATSSPQSRTRNIQIATRELDLPPSPTKAESLRSAPATFSSGSGQPVKPRIADEALKPTAPVTPSDNSRRTSLASKTSTVRQVGQRKPSIPADSTPSTPPQKAKLQTSPRAYIGPVASQQAEFPQSPTERISPRSTSLSSSNTGVSTQTLDSTPANSVHPLSPAKSAPPQSPLQRSNELAANARRERKVLDLEISNSSLLAINRTLEREMRKQSLELRKFRRLSRCRQVSMASTAMRSVSGQSGLGTLAESEDGDDDAAGEYGSLSDLGEMSHSEFDGSDPESPYDDDSSLLSPTFPSECSLRARTRDEKRLRLDLSRHQQLLIDSQKMNQSIKRCLNWTDELINEGRKALAYQVKVSDVQVGGKVLVPDEEEDEGGGGGVGVDGGGSGTGLLSAANLLPVSTPNEVKQERKLWRQGLEEMELEVDRMLAQSSTLKEVVPA</sequence>
<feature type="compositionally biased region" description="Low complexity" evidence="1">
    <location>
        <begin position="410"/>
        <end position="424"/>
    </location>
</feature>